<reference evidence="1" key="2">
    <citation type="submission" date="2020-11" db="EMBL/GenBank/DDBJ databases">
        <authorList>
            <person name="McCartney M.A."/>
            <person name="Auch B."/>
            <person name="Kono T."/>
            <person name="Mallez S."/>
            <person name="Becker A."/>
            <person name="Gohl D.M."/>
            <person name="Silverstein K.A.T."/>
            <person name="Koren S."/>
            <person name="Bechman K.B."/>
            <person name="Herman A."/>
            <person name="Abrahante J.E."/>
            <person name="Garbe J."/>
        </authorList>
    </citation>
    <scope>NUCLEOTIDE SEQUENCE</scope>
    <source>
        <strain evidence="1">Duluth1</strain>
        <tissue evidence="1">Whole animal</tissue>
    </source>
</reference>
<sequence length="56" mass="6181">MYDQAGKHAGLSDTQISHGLEDMHSSKVKDRLKQFTDEALNHGVSFKDSCASICLE</sequence>
<evidence type="ECO:0000313" key="1">
    <source>
        <dbReference type="EMBL" id="KAH3779835.1"/>
    </source>
</evidence>
<dbReference type="EMBL" id="JAIWYP010000008">
    <property type="protein sequence ID" value="KAH3779835.1"/>
    <property type="molecule type" value="Genomic_DNA"/>
</dbReference>
<evidence type="ECO:0000313" key="2">
    <source>
        <dbReference type="Proteomes" id="UP000828390"/>
    </source>
</evidence>
<protein>
    <submittedName>
        <fullName evidence="1">Uncharacterized protein</fullName>
    </submittedName>
</protein>
<dbReference type="Proteomes" id="UP000828390">
    <property type="component" value="Unassembled WGS sequence"/>
</dbReference>
<accession>A0A9D4EKQ9</accession>
<reference evidence="1" key="1">
    <citation type="journal article" date="2019" name="bioRxiv">
        <title>The Genome of the Zebra Mussel, Dreissena polymorpha: A Resource for Invasive Species Research.</title>
        <authorList>
            <person name="McCartney M.A."/>
            <person name="Auch B."/>
            <person name="Kono T."/>
            <person name="Mallez S."/>
            <person name="Zhang Y."/>
            <person name="Obille A."/>
            <person name="Becker A."/>
            <person name="Abrahante J.E."/>
            <person name="Garbe J."/>
            <person name="Badalamenti J.P."/>
            <person name="Herman A."/>
            <person name="Mangelson H."/>
            <person name="Liachko I."/>
            <person name="Sullivan S."/>
            <person name="Sone E.D."/>
            <person name="Koren S."/>
            <person name="Silverstein K.A.T."/>
            <person name="Beckman K.B."/>
            <person name="Gohl D.M."/>
        </authorList>
    </citation>
    <scope>NUCLEOTIDE SEQUENCE</scope>
    <source>
        <strain evidence="1">Duluth1</strain>
        <tissue evidence="1">Whole animal</tissue>
    </source>
</reference>
<proteinExistence type="predicted"/>
<name>A0A9D4EKQ9_DREPO</name>
<keyword evidence="2" id="KW-1185">Reference proteome</keyword>
<gene>
    <name evidence="1" type="ORF">DPMN_157643</name>
</gene>
<dbReference type="AlphaFoldDB" id="A0A9D4EKQ9"/>
<comment type="caution">
    <text evidence="1">The sequence shown here is derived from an EMBL/GenBank/DDBJ whole genome shotgun (WGS) entry which is preliminary data.</text>
</comment>
<organism evidence="1 2">
    <name type="scientific">Dreissena polymorpha</name>
    <name type="common">Zebra mussel</name>
    <name type="synonym">Mytilus polymorpha</name>
    <dbReference type="NCBI Taxonomy" id="45954"/>
    <lineage>
        <taxon>Eukaryota</taxon>
        <taxon>Metazoa</taxon>
        <taxon>Spiralia</taxon>
        <taxon>Lophotrochozoa</taxon>
        <taxon>Mollusca</taxon>
        <taxon>Bivalvia</taxon>
        <taxon>Autobranchia</taxon>
        <taxon>Heteroconchia</taxon>
        <taxon>Euheterodonta</taxon>
        <taxon>Imparidentia</taxon>
        <taxon>Neoheterodontei</taxon>
        <taxon>Myida</taxon>
        <taxon>Dreissenoidea</taxon>
        <taxon>Dreissenidae</taxon>
        <taxon>Dreissena</taxon>
    </lineage>
</organism>